<dbReference type="InterPro" id="IPR023395">
    <property type="entry name" value="MCP_dom_sf"/>
</dbReference>
<evidence type="ECO:0000256" key="8">
    <source>
        <dbReference type="ARBA" id="ARBA00023136"/>
    </source>
</evidence>
<dbReference type="RefSeq" id="XP_020427247.1">
    <property type="nucleotide sequence ID" value="XM_020581944.1"/>
</dbReference>
<dbReference type="Gene3D" id="1.50.40.10">
    <property type="entry name" value="Mitochondrial carrier domain"/>
    <property type="match status" value="1"/>
</dbReference>
<dbReference type="SUPFAM" id="SSF103506">
    <property type="entry name" value="Mitochondrial carrier"/>
    <property type="match status" value="1"/>
</dbReference>
<dbReference type="EMBL" id="ADBJ01000056">
    <property type="protein sequence ID" value="EFA75113.1"/>
    <property type="molecule type" value="Genomic_DNA"/>
</dbReference>
<evidence type="ECO:0000256" key="3">
    <source>
        <dbReference type="ARBA" id="ARBA00022448"/>
    </source>
</evidence>
<evidence type="ECO:0000256" key="2">
    <source>
        <dbReference type="ARBA" id="ARBA00006375"/>
    </source>
</evidence>
<feature type="repeat" description="Solcar" evidence="9">
    <location>
        <begin position="260"/>
        <end position="346"/>
    </location>
</feature>
<evidence type="ECO:0000256" key="5">
    <source>
        <dbReference type="ARBA" id="ARBA00022737"/>
    </source>
</evidence>
<dbReference type="InterPro" id="IPR050567">
    <property type="entry name" value="Mitochondrial_Carrier"/>
</dbReference>
<sequence length="346" mass="36858">MTDKKMESSSSSALIENATDEDADPLAGALAGISRSLTRVIGRGGIAGSFSGMAEETAGYPLELVKTRLQVHSNPNISFLNVVREVYQKEGVVGMFRGLSSPLVASAMISAIQFTSFEKTNHFLHEEYRMPDPYRYMISGGTAGLLQSFIICPVDVVKSRMMISGMGHGGSAGGGGAGVGTLQMARAIMAQDGLKGFYTGMSATLLRDVPGLAVFFTTYEGLKDVLGVESEHGSSSNNNSNKNDNNNVNSSSSNSSSKGSDFLKILLAGGLAGSAYHSSTHCFDIAKTLIQTQVGTPKYRGTFDCLNQLVRREGIRGLFRGYFTTLVKSFPANAAGFMVYELVQKV</sequence>
<dbReference type="InParanoid" id="D3BTS7"/>
<evidence type="ECO:0000313" key="12">
    <source>
        <dbReference type="EMBL" id="EFA75113.1"/>
    </source>
</evidence>
<evidence type="ECO:0000256" key="4">
    <source>
        <dbReference type="ARBA" id="ARBA00022692"/>
    </source>
</evidence>
<keyword evidence="5" id="KW-0677">Repeat</keyword>
<dbReference type="STRING" id="670386.D3BTS7"/>
<feature type="compositionally biased region" description="Low complexity" evidence="11">
    <location>
        <begin position="233"/>
        <end position="258"/>
    </location>
</feature>
<dbReference type="Proteomes" id="UP000001396">
    <property type="component" value="Unassembled WGS sequence"/>
</dbReference>
<feature type="region of interest" description="Disordered" evidence="11">
    <location>
        <begin position="230"/>
        <end position="258"/>
    </location>
</feature>
<evidence type="ECO:0000256" key="9">
    <source>
        <dbReference type="PROSITE-ProRule" id="PRU00282"/>
    </source>
</evidence>
<evidence type="ECO:0000313" key="13">
    <source>
        <dbReference type="Proteomes" id="UP000001396"/>
    </source>
</evidence>
<evidence type="ECO:0000256" key="10">
    <source>
        <dbReference type="RuleBase" id="RU000488"/>
    </source>
</evidence>
<dbReference type="GO" id="GO:0000064">
    <property type="term" value="F:L-ornithine transmembrane transporter activity"/>
    <property type="evidence" value="ECO:0007669"/>
    <property type="project" value="TreeGrafter"/>
</dbReference>
<feature type="repeat" description="Solcar" evidence="9">
    <location>
        <begin position="131"/>
        <end position="225"/>
    </location>
</feature>
<keyword evidence="6" id="KW-1133">Transmembrane helix</keyword>
<feature type="repeat" description="Solcar" evidence="9">
    <location>
        <begin position="39"/>
        <end position="123"/>
    </location>
</feature>
<dbReference type="PANTHER" id="PTHR45624">
    <property type="entry name" value="MITOCHONDRIAL BASIC AMINO ACIDS TRANSPORTER-RELATED"/>
    <property type="match status" value="1"/>
</dbReference>
<dbReference type="PANTHER" id="PTHR45624:SF12">
    <property type="entry name" value="MITOCHONDRIAL ORNITHINE TRANSPORTER 1"/>
    <property type="match status" value="1"/>
</dbReference>
<reference evidence="12 13" key="1">
    <citation type="journal article" date="2011" name="Genome Res.">
        <title>Phylogeny-wide analysis of social amoeba genomes highlights ancient origins for complex intercellular communication.</title>
        <authorList>
            <person name="Heidel A.J."/>
            <person name="Lawal H.M."/>
            <person name="Felder M."/>
            <person name="Schilde C."/>
            <person name="Helps N.R."/>
            <person name="Tunggal B."/>
            <person name="Rivero F."/>
            <person name="John U."/>
            <person name="Schleicher M."/>
            <person name="Eichinger L."/>
            <person name="Platzer M."/>
            <person name="Noegel A.A."/>
            <person name="Schaap P."/>
            <person name="Gloeckner G."/>
        </authorList>
    </citation>
    <scope>NUCLEOTIDE SEQUENCE [LARGE SCALE GENOMIC DNA]</scope>
    <source>
        <strain evidence="13">ATCC 26659 / Pp 5 / PN500</strain>
    </source>
</reference>
<keyword evidence="7" id="KW-0496">Mitochondrion</keyword>
<dbReference type="Pfam" id="PF00153">
    <property type="entry name" value="Mito_carr"/>
    <property type="match status" value="3"/>
</dbReference>
<comment type="caution">
    <text evidence="12">The sequence shown here is derived from an EMBL/GenBank/DDBJ whole genome shotgun (WGS) entry which is preliminary data.</text>
</comment>
<gene>
    <name evidence="12" type="primary">mcfY</name>
    <name evidence="12" type="ORF">PPL_11187</name>
</gene>
<dbReference type="GO" id="GO:1990575">
    <property type="term" value="P:mitochondrial L-ornithine transmembrane transport"/>
    <property type="evidence" value="ECO:0007669"/>
    <property type="project" value="TreeGrafter"/>
</dbReference>
<organism evidence="12 13">
    <name type="scientific">Heterostelium pallidum (strain ATCC 26659 / Pp 5 / PN500)</name>
    <name type="common">Cellular slime mold</name>
    <name type="synonym">Polysphondylium pallidum</name>
    <dbReference type="NCBI Taxonomy" id="670386"/>
    <lineage>
        <taxon>Eukaryota</taxon>
        <taxon>Amoebozoa</taxon>
        <taxon>Evosea</taxon>
        <taxon>Eumycetozoa</taxon>
        <taxon>Dictyostelia</taxon>
        <taxon>Acytosteliales</taxon>
        <taxon>Acytosteliaceae</taxon>
        <taxon>Heterostelium</taxon>
    </lineage>
</organism>
<evidence type="ECO:0000256" key="11">
    <source>
        <dbReference type="SAM" id="MobiDB-lite"/>
    </source>
</evidence>
<name>D3BTS7_HETP5</name>
<evidence type="ECO:0000256" key="7">
    <source>
        <dbReference type="ARBA" id="ARBA00023128"/>
    </source>
</evidence>
<evidence type="ECO:0000256" key="1">
    <source>
        <dbReference type="ARBA" id="ARBA00004225"/>
    </source>
</evidence>
<dbReference type="GeneID" id="31366655"/>
<keyword evidence="3 10" id="KW-0813">Transport</keyword>
<accession>D3BTS7</accession>
<keyword evidence="8 9" id="KW-0472">Membrane</keyword>
<evidence type="ECO:0000256" key="6">
    <source>
        <dbReference type="ARBA" id="ARBA00022989"/>
    </source>
</evidence>
<dbReference type="GO" id="GO:0031966">
    <property type="term" value="C:mitochondrial membrane"/>
    <property type="evidence" value="ECO:0007669"/>
    <property type="project" value="UniProtKB-SubCell"/>
</dbReference>
<comment type="similarity">
    <text evidence="2 10">Belongs to the mitochondrial carrier (TC 2.A.29) family.</text>
</comment>
<proteinExistence type="inferred from homology"/>
<keyword evidence="13" id="KW-1185">Reference proteome</keyword>
<dbReference type="PROSITE" id="PS50920">
    <property type="entry name" value="SOLCAR"/>
    <property type="match status" value="3"/>
</dbReference>
<dbReference type="InterPro" id="IPR018108">
    <property type="entry name" value="MCP_transmembrane"/>
</dbReference>
<protein>
    <submittedName>
        <fullName evidence="12">Mitochondrial substrate carrier family protein</fullName>
    </submittedName>
</protein>
<comment type="subcellular location">
    <subcellularLocation>
        <location evidence="1">Mitochondrion membrane</location>
        <topology evidence="1">Multi-pass membrane protein</topology>
    </subcellularLocation>
</comment>
<keyword evidence="4 9" id="KW-0812">Transmembrane</keyword>
<dbReference type="OMA" id="TFDCLNQ"/>
<dbReference type="AlphaFoldDB" id="D3BTS7"/>